<protein>
    <submittedName>
        <fullName evidence="1">Uncharacterized protein</fullName>
    </submittedName>
</protein>
<name>A0ABN2S4I5_9ACTN</name>
<gene>
    <name evidence="1" type="ORF">GCM10009799_01310</name>
</gene>
<dbReference type="Proteomes" id="UP001501585">
    <property type="component" value="Unassembled WGS sequence"/>
</dbReference>
<comment type="caution">
    <text evidence="1">The sequence shown here is derived from an EMBL/GenBank/DDBJ whole genome shotgun (WGS) entry which is preliminary data.</text>
</comment>
<dbReference type="EMBL" id="BAAAPC010000001">
    <property type="protein sequence ID" value="GAA1979926.1"/>
    <property type="molecule type" value="Genomic_DNA"/>
</dbReference>
<evidence type="ECO:0000313" key="1">
    <source>
        <dbReference type="EMBL" id="GAA1979926.1"/>
    </source>
</evidence>
<reference evidence="1 2" key="1">
    <citation type="journal article" date="2019" name="Int. J. Syst. Evol. Microbiol.">
        <title>The Global Catalogue of Microorganisms (GCM) 10K type strain sequencing project: providing services to taxonomists for standard genome sequencing and annotation.</title>
        <authorList>
            <consortium name="The Broad Institute Genomics Platform"/>
            <consortium name="The Broad Institute Genome Sequencing Center for Infectious Disease"/>
            <person name="Wu L."/>
            <person name="Ma J."/>
        </authorList>
    </citation>
    <scope>NUCLEOTIDE SEQUENCE [LARGE SCALE GENOMIC DNA]</scope>
    <source>
        <strain evidence="1 2">JCM 15313</strain>
    </source>
</reference>
<keyword evidence="2" id="KW-1185">Reference proteome</keyword>
<accession>A0ABN2S4I5</accession>
<sequence>MGIEVEGSELVERIISSRRLRELWCLRSRETGWDPPDDWWTPAVESLCTAAFEGTDMSSACVRFGQARARSGISIGAALTDFAALTDVLGWSAPPLDLMTSVAEGWVDGGRSRDDCQDPLTGLATTAYLRTRLGEVYRGSGPEAHPSATHVLIVVALASGLDPWRRTARLIVLGHELRQYFTQGESIALLSRGRITVLTRVSADLEERMRRLRDELCLGHEADVWSVALPDDLDHALSFLDEVGKPPMSG</sequence>
<organism evidence="1 2">
    <name type="scientific">Nocardiopsis rhodophaea</name>
    <dbReference type="NCBI Taxonomy" id="280238"/>
    <lineage>
        <taxon>Bacteria</taxon>
        <taxon>Bacillati</taxon>
        <taxon>Actinomycetota</taxon>
        <taxon>Actinomycetes</taxon>
        <taxon>Streptosporangiales</taxon>
        <taxon>Nocardiopsidaceae</taxon>
        <taxon>Nocardiopsis</taxon>
    </lineage>
</organism>
<proteinExistence type="predicted"/>
<evidence type="ECO:0000313" key="2">
    <source>
        <dbReference type="Proteomes" id="UP001501585"/>
    </source>
</evidence>